<dbReference type="EMBL" id="JABAIL010000001">
    <property type="protein sequence ID" value="NLR90042.1"/>
    <property type="molecule type" value="Genomic_DNA"/>
</dbReference>
<gene>
    <name evidence="2" type="ORF">HGP29_02440</name>
</gene>
<reference evidence="2 3" key="1">
    <citation type="submission" date="2020-04" db="EMBL/GenBank/DDBJ databases">
        <title>Flammeovirga sp. SR4, a novel species isolated from seawater.</title>
        <authorList>
            <person name="Wang X."/>
        </authorList>
    </citation>
    <scope>NUCLEOTIDE SEQUENCE [LARGE SCALE GENOMIC DNA]</scope>
    <source>
        <strain evidence="2 3">SR4</strain>
    </source>
</reference>
<dbReference type="SUPFAM" id="SSF49299">
    <property type="entry name" value="PKD domain"/>
    <property type="match status" value="2"/>
</dbReference>
<dbReference type="RefSeq" id="WP_168880721.1">
    <property type="nucleotide sequence ID" value="NZ_JABAIL010000001.1"/>
</dbReference>
<dbReference type="Proteomes" id="UP000585050">
    <property type="component" value="Unassembled WGS sequence"/>
</dbReference>
<organism evidence="2 3">
    <name type="scientific">Flammeovirga agarivorans</name>
    <dbReference type="NCBI Taxonomy" id="2726742"/>
    <lineage>
        <taxon>Bacteria</taxon>
        <taxon>Pseudomonadati</taxon>
        <taxon>Bacteroidota</taxon>
        <taxon>Cytophagia</taxon>
        <taxon>Cytophagales</taxon>
        <taxon>Flammeovirgaceae</taxon>
        <taxon>Flammeovirga</taxon>
    </lineage>
</organism>
<sequence length="749" mass="84715">MTISFDPQEVANIALSNLSLQIYDESGEKLIESYNRYADIPKVVTLNEGKYTALFFNNQNSNQPNFYNPFYYSSESFTVLPNENSLVYFTSKLETKKINIQLSQDVVNLYEDVVIEISDEFGTLSFSTDEIRTGYFLGEEFYVNIIYKDQGFERFNVDTLRSISTEVINQLAIKRTGEDQNSMVLPEYQQKFMDIGDAQPVGSFSILPYAVKGMATEMLFTEDENVEYISYDFGNGAGLIVTSSLNDPLSYTYNAGGLYSVSLVIVNGYARDTLAAQQIEVLPAETLLSQDVVGDKKVFVEVDGTNNKVDEFIYNFGDGNIIISNNDTLTHHYVSHGNYNIDVSMKIDEQVLPLETKSIEITPDCQDELMLLLAGGCDSEGKTWKLSVSEGAIGIGDEASESSDLYTSNSGYFIGNNVENRSFENSLASRFTFTATSEDQFTVAVNADYQINHWSLSDSEETVEFETLYSGPKVFNFNYTVDNGKDVISFTDNGYLAYYEEYNSLPIVNYEVVSISETELYLRYLIEYEGLVSYRYIKYVQEDVVEEVELDTPLEERSINFPFNSNLNGTVGDEELSFQIKDIDGEFVLNPNNTQENVFSYAKNDNIIHYIYLQLNHRLDLSSRNSFSLDVYFPSTNDYQTIGLHEDWSDTDGSLDPVVSIKLGNSKKGESSWDTYAAVSQVVNQSDQWETITFTFSEFEVTDKSTGEVIYNDVSEATDYDQIIIQLGGEGHARPGTFFIKNFTYYESQ</sequence>
<accession>A0A7X8SH61</accession>
<dbReference type="InterPro" id="IPR000601">
    <property type="entry name" value="PKD_dom"/>
</dbReference>
<name>A0A7X8SH61_9BACT</name>
<dbReference type="InterPro" id="IPR035986">
    <property type="entry name" value="PKD_dom_sf"/>
</dbReference>
<keyword evidence="3" id="KW-1185">Reference proteome</keyword>
<evidence type="ECO:0000313" key="2">
    <source>
        <dbReference type="EMBL" id="NLR90042.1"/>
    </source>
</evidence>
<protein>
    <submittedName>
        <fullName evidence="2">DUF4493 domain-containing protein</fullName>
    </submittedName>
</protein>
<feature type="domain" description="PKD" evidence="1">
    <location>
        <begin position="312"/>
        <end position="345"/>
    </location>
</feature>
<dbReference type="PROSITE" id="PS50093">
    <property type="entry name" value="PKD"/>
    <property type="match status" value="1"/>
</dbReference>
<comment type="caution">
    <text evidence="2">The sequence shown here is derived from an EMBL/GenBank/DDBJ whole genome shotgun (WGS) entry which is preliminary data.</text>
</comment>
<evidence type="ECO:0000313" key="3">
    <source>
        <dbReference type="Proteomes" id="UP000585050"/>
    </source>
</evidence>
<dbReference type="AlphaFoldDB" id="A0A7X8SH61"/>
<dbReference type="InterPro" id="IPR027840">
    <property type="entry name" value="DUF4493"/>
</dbReference>
<evidence type="ECO:0000259" key="1">
    <source>
        <dbReference type="PROSITE" id="PS50093"/>
    </source>
</evidence>
<proteinExistence type="predicted"/>
<dbReference type="Pfam" id="PF14900">
    <property type="entry name" value="DUF4493"/>
    <property type="match status" value="1"/>
</dbReference>